<keyword evidence="3" id="KW-1185">Reference proteome</keyword>
<dbReference type="Gene3D" id="3.40.50.1820">
    <property type="entry name" value="alpha/beta hydrolase"/>
    <property type="match status" value="1"/>
</dbReference>
<feature type="domain" description="AB hydrolase-1" evidence="1">
    <location>
        <begin position="4"/>
        <end position="220"/>
    </location>
</feature>
<evidence type="ECO:0000313" key="2">
    <source>
        <dbReference type="EMBL" id="MFD0739322.1"/>
    </source>
</evidence>
<evidence type="ECO:0000259" key="1">
    <source>
        <dbReference type="Pfam" id="PF12697"/>
    </source>
</evidence>
<reference evidence="3" key="1">
    <citation type="journal article" date="2019" name="Int. J. Syst. Evol. Microbiol.">
        <title>The Global Catalogue of Microorganisms (GCM) 10K type strain sequencing project: providing services to taxonomists for standard genome sequencing and annotation.</title>
        <authorList>
            <consortium name="The Broad Institute Genomics Platform"/>
            <consortium name="The Broad Institute Genome Sequencing Center for Infectious Disease"/>
            <person name="Wu L."/>
            <person name="Ma J."/>
        </authorList>
    </citation>
    <scope>NUCLEOTIDE SEQUENCE [LARGE SCALE GENOMIC DNA]</scope>
    <source>
        <strain evidence="3">CCUG 55491</strain>
    </source>
</reference>
<dbReference type="SUPFAM" id="SSF53474">
    <property type="entry name" value="alpha/beta-Hydrolases"/>
    <property type="match status" value="1"/>
</dbReference>
<comment type="caution">
    <text evidence="2">The sequence shown here is derived from an EMBL/GenBank/DDBJ whole genome shotgun (WGS) entry which is preliminary data.</text>
</comment>
<dbReference type="EMBL" id="JBHTIH010000003">
    <property type="protein sequence ID" value="MFD0739322.1"/>
    <property type="molecule type" value="Genomic_DNA"/>
</dbReference>
<dbReference type="RefSeq" id="WP_386812323.1">
    <property type="nucleotide sequence ID" value="NZ_JBHTIH010000003.1"/>
</dbReference>
<name>A0ABW2YS64_9GAMM</name>
<dbReference type="Proteomes" id="UP001597090">
    <property type="component" value="Unassembled WGS sequence"/>
</dbReference>
<dbReference type="Pfam" id="PF12697">
    <property type="entry name" value="Abhydrolase_6"/>
    <property type="match status" value="1"/>
</dbReference>
<dbReference type="InterPro" id="IPR029058">
    <property type="entry name" value="AB_hydrolase_fold"/>
</dbReference>
<protein>
    <submittedName>
        <fullName evidence="2">Alpha/beta fold hydrolase</fullName>
    </submittedName>
</protein>
<sequence>MTRVVLLPGLDGGGELLAEFAAALAPEFTATVVSYPRDVGLDYAALTALVCERLPRDEPFALVAESFSGPVAIMLAASRPEGLLGVVLCASFATAPRPRLRAFTGLLRALPFRWFPTGLLMPLLMGRWSSRAWSRRVHDAVRAVQPAVLRRRLLDVGTVDVSALVAEINCPLLYLQASRDRLVPYEAWVTIRDRSRHAVCIEIEGPHFLLQARPEECAAAIKR</sequence>
<evidence type="ECO:0000313" key="3">
    <source>
        <dbReference type="Proteomes" id="UP001597090"/>
    </source>
</evidence>
<proteinExistence type="predicted"/>
<organism evidence="2 3">
    <name type="scientific">Lysobacter koreensis</name>
    <dbReference type="NCBI Taxonomy" id="266122"/>
    <lineage>
        <taxon>Bacteria</taxon>
        <taxon>Pseudomonadati</taxon>
        <taxon>Pseudomonadota</taxon>
        <taxon>Gammaproteobacteria</taxon>
        <taxon>Lysobacterales</taxon>
        <taxon>Lysobacteraceae</taxon>
        <taxon>Lysobacter</taxon>
    </lineage>
</organism>
<gene>
    <name evidence="2" type="ORF">ACFQZQ_08525</name>
</gene>
<dbReference type="GO" id="GO:0016787">
    <property type="term" value="F:hydrolase activity"/>
    <property type="evidence" value="ECO:0007669"/>
    <property type="project" value="UniProtKB-KW"/>
</dbReference>
<accession>A0ABW2YS64</accession>
<dbReference type="InterPro" id="IPR000073">
    <property type="entry name" value="AB_hydrolase_1"/>
</dbReference>
<keyword evidence="2" id="KW-0378">Hydrolase</keyword>